<proteinExistence type="predicted"/>
<gene>
    <name evidence="1" type="ORF">ERS852510_04202</name>
</gene>
<organism evidence="1 2">
    <name type="scientific">Bacteroides uniformis</name>
    <dbReference type="NCBI Taxonomy" id="820"/>
    <lineage>
        <taxon>Bacteria</taxon>
        <taxon>Pseudomonadati</taxon>
        <taxon>Bacteroidota</taxon>
        <taxon>Bacteroidia</taxon>
        <taxon>Bacteroidales</taxon>
        <taxon>Bacteroidaceae</taxon>
        <taxon>Bacteroides</taxon>
    </lineage>
</organism>
<reference evidence="1 2" key="1">
    <citation type="submission" date="2015-09" db="EMBL/GenBank/DDBJ databases">
        <authorList>
            <consortium name="Pathogen Informatics"/>
        </authorList>
    </citation>
    <scope>NUCLEOTIDE SEQUENCE [LARGE SCALE GENOMIC DNA]</scope>
    <source>
        <strain evidence="1 2">2789STDY5834898</strain>
    </source>
</reference>
<accession>A0A174VZU2</accession>
<evidence type="ECO:0000313" key="2">
    <source>
        <dbReference type="Proteomes" id="UP000095766"/>
    </source>
</evidence>
<name>A0A174VZU2_BACUN</name>
<dbReference type="AlphaFoldDB" id="A0A174VZU2"/>
<evidence type="ECO:0000313" key="1">
    <source>
        <dbReference type="EMBL" id="CUQ37450.1"/>
    </source>
</evidence>
<dbReference type="EMBL" id="CZAO01000041">
    <property type="protein sequence ID" value="CUQ37450.1"/>
    <property type="molecule type" value="Genomic_DNA"/>
</dbReference>
<sequence length="32" mass="3771">MLSKEKSKKFNIPSNNEFKEIAQNQGLNYEQL</sequence>
<protein>
    <submittedName>
        <fullName evidence="1">Uncharacterized protein</fullName>
    </submittedName>
</protein>
<dbReference type="Proteomes" id="UP000095766">
    <property type="component" value="Unassembled WGS sequence"/>
</dbReference>